<comment type="caution">
    <text evidence="1">The sequence shown here is derived from an EMBL/GenBank/DDBJ whole genome shotgun (WGS) entry which is preliminary data.</text>
</comment>
<dbReference type="Proteomes" id="UP001139089">
    <property type="component" value="Unassembled WGS sequence"/>
</dbReference>
<protein>
    <submittedName>
        <fullName evidence="1">Uncharacterized protein</fullName>
    </submittedName>
</protein>
<gene>
    <name evidence="1" type="ORF">LRX75_22670</name>
</gene>
<organism evidence="1 2">
    <name type="scientific">Rhizobium quercicola</name>
    <dbReference type="NCBI Taxonomy" id="2901226"/>
    <lineage>
        <taxon>Bacteria</taxon>
        <taxon>Pseudomonadati</taxon>
        <taxon>Pseudomonadota</taxon>
        <taxon>Alphaproteobacteria</taxon>
        <taxon>Hyphomicrobiales</taxon>
        <taxon>Rhizobiaceae</taxon>
        <taxon>Rhizobium/Agrobacterium group</taxon>
        <taxon>Rhizobium</taxon>
    </lineage>
</organism>
<proteinExistence type="predicted"/>
<keyword evidence="2" id="KW-1185">Reference proteome</keyword>
<accession>A0A9X1T3D8</accession>
<dbReference type="RefSeq" id="WP_231816854.1">
    <property type="nucleotide sequence ID" value="NZ_JAJOZR010000022.1"/>
</dbReference>
<reference evidence="1" key="1">
    <citation type="submission" date="2021-12" db="EMBL/GenBank/DDBJ databases">
        <authorList>
            <person name="Li Y."/>
        </authorList>
    </citation>
    <scope>NUCLEOTIDE SEQUENCE</scope>
    <source>
        <strain evidence="1">DKSPLA3</strain>
    </source>
</reference>
<dbReference type="EMBL" id="JAJOZR010000022">
    <property type="protein sequence ID" value="MCD7111835.1"/>
    <property type="molecule type" value="Genomic_DNA"/>
</dbReference>
<dbReference type="AlphaFoldDB" id="A0A9X1T3D8"/>
<sequence length="223" mass="25624">MSLEVVGLGKLLQTAYADKALQKRILRIDLNSERKKAAGHKGGSGPDFYMPFWADAKQHVMGNLDLNAATAERIAANPRRTRLYNLLKQNFLMWWEQKRRLRNEPFSIIQENLKARFEVPGRGTLKVENTLAITIGEDGHRIFYPYFCEEPALSGEAARLGLWVMSQSIKRYDLQDMRMLDVIRGKSFSTIDTPLLGNEETLLNQKYGEVIDAWKALRPDYDF</sequence>
<evidence type="ECO:0000313" key="2">
    <source>
        <dbReference type="Proteomes" id="UP001139089"/>
    </source>
</evidence>
<evidence type="ECO:0000313" key="1">
    <source>
        <dbReference type="EMBL" id="MCD7111835.1"/>
    </source>
</evidence>
<name>A0A9X1T3D8_9HYPH</name>